<name>A0ABX6W0B0_STRMQ</name>
<dbReference type="EMBL" id="CP065050">
    <property type="protein sequence ID" value="QPI54095.1"/>
    <property type="molecule type" value="Genomic_DNA"/>
</dbReference>
<dbReference type="Proteomes" id="UP000663421">
    <property type="component" value="Chromosome"/>
</dbReference>
<keyword evidence="2" id="KW-1185">Reference proteome</keyword>
<gene>
    <name evidence="1" type="ORF">I1A49_03355</name>
</gene>
<proteinExistence type="predicted"/>
<organism evidence="1 2">
    <name type="scientific">Streptomyces malaysiensis</name>
    <dbReference type="NCBI Taxonomy" id="92644"/>
    <lineage>
        <taxon>Bacteria</taxon>
        <taxon>Bacillati</taxon>
        <taxon>Actinomycetota</taxon>
        <taxon>Actinomycetes</taxon>
        <taxon>Kitasatosporales</taxon>
        <taxon>Streptomycetaceae</taxon>
        <taxon>Streptomyces</taxon>
        <taxon>Streptomyces violaceusniger group</taxon>
    </lineage>
</organism>
<evidence type="ECO:0000313" key="2">
    <source>
        <dbReference type="Proteomes" id="UP000663421"/>
    </source>
</evidence>
<reference evidence="1 2" key="1">
    <citation type="submission" date="2020-11" db="EMBL/GenBank/DDBJ databases">
        <title>Complete genome sequence unveiled secondary metabolic potentials in Streptomyces solisilvae HNM0141.</title>
        <authorList>
            <person name="Huang X."/>
        </authorList>
    </citation>
    <scope>NUCLEOTIDE SEQUENCE [LARGE SCALE GENOMIC DNA]</scope>
    <source>
        <strain evidence="1 2">HNM0141</strain>
    </source>
</reference>
<accession>A0ABX6W0B0</accession>
<sequence length="45" mass="5065">MTHITGNNSLFLWKDATVLASGGGMAHYRFKVLADRNRGIKECQR</sequence>
<protein>
    <submittedName>
        <fullName evidence="1">Uncharacterized protein</fullName>
    </submittedName>
</protein>
<evidence type="ECO:0000313" key="1">
    <source>
        <dbReference type="EMBL" id="QPI54095.1"/>
    </source>
</evidence>